<organism evidence="8 9">
    <name type="scientific">Bradyrhizobium stylosanthis</name>
    <dbReference type="NCBI Taxonomy" id="1803665"/>
    <lineage>
        <taxon>Bacteria</taxon>
        <taxon>Pseudomonadati</taxon>
        <taxon>Pseudomonadota</taxon>
        <taxon>Alphaproteobacteria</taxon>
        <taxon>Hyphomicrobiales</taxon>
        <taxon>Nitrobacteraceae</taxon>
        <taxon>Bradyrhizobium</taxon>
    </lineage>
</organism>
<evidence type="ECO:0000313" key="9">
    <source>
        <dbReference type="Proteomes" id="UP000319949"/>
    </source>
</evidence>
<keyword evidence="1" id="KW-0479">Metal-binding</keyword>
<accession>A0A560D666</accession>
<gene>
    <name evidence="8" type="ORF">FBZ96_11079</name>
</gene>
<dbReference type="PANTHER" id="PTHR42988:SF2">
    <property type="entry name" value="CYCLIC NUCLEOTIDE PHOSPHODIESTERASE CBUA0032-RELATED"/>
    <property type="match status" value="1"/>
</dbReference>
<dbReference type="AlphaFoldDB" id="A0A560D666"/>
<evidence type="ECO:0000256" key="1">
    <source>
        <dbReference type="ARBA" id="ARBA00022723"/>
    </source>
</evidence>
<dbReference type="InterPro" id="IPR050884">
    <property type="entry name" value="CNP_phosphodiesterase-III"/>
</dbReference>
<feature type="region of interest" description="Disordered" evidence="5">
    <location>
        <begin position="336"/>
        <end position="358"/>
    </location>
</feature>
<dbReference type="OrthoDB" id="651281at2"/>
<feature type="domain" description="GTPase-associated adaptor" evidence="7">
    <location>
        <begin position="368"/>
        <end position="428"/>
    </location>
</feature>
<dbReference type="InterPro" id="IPR029052">
    <property type="entry name" value="Metallo-depent_PP-like"/>
</dbReference>
<evidence type="ECO:0000256" key="3">
    <source>
        <dbReference type="ARBA" id="ARBA00023004"/>
    </source>
</evidence>
<dbReference type="GO" id="GO:0016787">
    <property type="term" value="F:hydrolase activity"/>
    <property type="evidence" value="ECO:0007669"/>
    <property type="project" value="UniProtKB-KW"/>
</dbReference>
<dbReference type="GO" id="GO:0046872">
    <property type="term" value="F:metal ion binding"/>
    <property type="evidence" value="ECO:0007669"/>
    <property type="project" value="UniProtKB-KW"/>
</dbReference>
<dbReference type="InterPro" id="IPR004843">
    <property type="entry name" value="Calcineurin-like_PHP"/>
</dbReference>
<feature type="domain" description="Calcineurin-like phosphoesterase" evidence="6">
    <location>
        <begin position="1"/>
        <end position="244"/>
    </location>
</feature>
<evidence type="ECO:0000256" key="4">
    <source>
        <dbReference type="ARBA" id="ARBA00025742"/>
    </source>
</evidence>
<protein>
    <submittedName>
        <fullName evidence="8">Calcineurin-like phosphoesterase family protein</fullName>
    </submittedName>
</protein>
<sequence length="432" mass="49110">MLIVHLSDIHFRKSEIETAQDPNFHLRNELLRDVEVFCNRLGPPAAIIVSGDIAFGGHKDEYIFATKWLSELCTRCKTKMSSIFVIPGNHDVVRATADKVMVQTLHKEIKGASDISADAVIRGFLTDKDGARLLYESLDNYNAFANQFLCDLLPPDRTRTFRDLPLNDGSTLRVWGLNTAFVSSTADKEGDLFVDPSSMQITREAGVTNFVLAHHHLSWLRRRQALEDHLNDVAPVQLFGHVHTNRIIMERDWVRLTASATHPDRHEAAWEPGYNIIELSVDSDGTGRRLHVQAHVRIWQTAPGGFRAKEDTRKRSKEGEAKYVFEHWIDLEPWEAPHATSNPTTPPGHANIDAPNPATPSVEVMTALRDIGIRFYQLSFSKKSEIAGRLELLEEEDMSQPDFERFRRVFLRAHDRKKLEDLKRAIEEAEKG</sequence>
<proteinExistence type="inferred from homology"/>
<evidence type="ECO:0000256" key="2">
    <source>
        <dbReference type="ARBA" id="ARBA00022801"/>
    </source>
</evidence>
<comment type="similarity">
    <text evidence="4">Belongs to the cyclic nucleotide phosphodiesterase class-III family.</text>
</comment>
<evidence type="ECO:0000259" key="6">
    <source>
        <dbReference type="Pfam" id="PF00149"/>
    </source>
</evidence>
<dbReference type="EMBL" id="VITK01000010">
    <property type="protein sequence ID" value="TWA92609.1"/>
    <property type="molecule type" value="Genomic_DNA"/>
</dbReference>
<keyword evidence="3" id="KW-0408">Iron</keyword>
<reference evidence="8 9" key="1">
    <citation type="submission" date="2019-06" db="EMBL/GenBank/DDBJ databases">
        <title>Genomic Encyclopedia of Type Strains, Phase IV (KMG-V): Genome sequencing to study the core and pangenomes of soil and plant-associated prokaryotes.</title>
        <authorList>
            <person name="Whitman W."/>
        </authorList>
    </citation>
    <scope>NUCLEOTIDE SEQUENCE [LARGE SCALE GENOMIC DNA]</scope>
    <source>
        <strain evidence="8 9">BR 510</strain>
    </source>
</reference>
<dbReference type="SUPFAM" id="SSF56300">
    <property type="entry name" value="Metallo-dependent phosphatases"/>
    <property type="match status" value="1"/>
</dbReference>
<keyword evidence="2" id="KW-0378">Hydrolase</keyword>
<dbReference type="RefSeq" id="WP_145668929.1">
    <property type="nucleotide sequence ID" value="NZ_VITK01000010.1"/>
</dbReference>
<dbReference type="PANTHER" id="PTHR42988">
    <property type="entry name" value="PHOSPHOHYDROLASE"/>
    <property type="match status" value="1"/>
</dbReference>
<evidence type="ECO:0000259" key="7">
    <source>
        <dbReference type="Pfam" id="PF19976"/>
    </source>
</evidence>
<keyword evidence="9" id="KW-1185">Reference proteome</keyword>
<dbReference type="InterPro" id="IPR045533">
    <property type="entry name" value="GAAD"/>
</dbReference>
<dbReference type="Proteomes" id="UP000319949">
    <property type="component" value="Unassembled WGS sequence"/>
</dbReference>
<dbReference type="Pfam" id="PF19976">
    <property type="entry name" value="GAAD"/>
    <property type="match status" value="1"/>
</dbReference>
<evidence type="ECO:0000313" key="8">
    <source>
        <dbReference type="EMBL" id="TWA92609.1"/>
    </source>
</evidence>
<dbReference type="Gene3D" id="3.60.21.10">
    <property type="match status" value="1"/>
</dbReference>
<comment type="caution">
    <text evidence="8">The sequence shown here is derived from an EMBL/GenBank/DDBJ whole genome shotgun (WGS) entry which is preliminary data.</text>
</comment>
<name>A0A560D666_9BRAD</name>
<evidence type="ECO:0000256" key="5">
    <source>
        <dbReference type="SAM" id="MobiDB-lite"/>
    </source>
</evidence>
<dbReference type="Pfam" id="PF00149">
    <property type="entry name" value="Metallophos"/>
    <property type="match status" value="1"/>
</dbReference>